<dbReference type="Gene3D" id="1.20.120.1630">
    <property type="match status" value="1"/>
</dbReference>
<evidence type="ECO:0000313" key="4">
    <source>
        <dbReference type="Proteomes" id="UP000186817"/>
    </source>
</evidence>
<keyword evidence="1" id="KW-0175">Coiled coil</keyword>
<name>A0A1Q9EIS6_SYMMI</name>
<gene>
    <name evidence="3" type="ORF">AK812_SmicGene9335</name>
</gene>
<proteinExistence type="predicted"/>
<dbReference type="Pfam" id="PF06966">
    <property type="entry name" value="DUF1295"/>
    <property type="match status" value="1"/>
</dbReference>
<dbReference type="PANTHER" id="PTHR32251:SF15">
    <property type="entry name" value="3-OXO-5-ALPHA-STEROID 4-DEHYDROGENASE (DUF1295)"/>
    <property type="match status" value="1"/>
</dbReference>
<keyword evidence="2" id="KW-1133">Transmembrane helix</keyword>
<keyword evidence="4" id="KW-1185">Reference proteome</keyword>
<evidence type="ECO:0000256" key="2">
    <source>
        <dbReference type="SAM" id="Phobius"/>
    </source>
</evidence>
<dbReference type="InterPro" id="IPR010721">
    <property type="entry name" value="UstE-like"/>
</dbReference>
<organism evidence="3 4">
    <name type="scientific">Symbiodinium microadriaticum</name>
    <name type="common">Dinoflagellate</name>
    <name type="synonym">Zooxanthella microadriatica</name>
    <dbReference type="NCBI Taxonomy" id="2951"/>
    <lineage>
        <taxon>Eukaryota</taxon>
        <taxon>Sar</taxon>
        <taxon>Alveolata</taxon>
        <taxon>Dinophyceae</taxon>
        <taxon>Suessiales</taxon>
        <taxon>Symbiodiniaceae</taxon>
        <taxon>Symbiodinium</taxon>
    </lineage>
</organism>
<feature type="transmembrane region" description="Helical" evidence="2">
    <location>
        <begin position="460"/>
        <end position="483"/>
    </location>
</feature>
<feature type="coiled-coil region" evidence="1">
    <location>
        <begin position="98"/>
        <end position="125"/>
    </location>
</feature>
<dbReference type="OrthoDB" id="439951at2759"/>
<comment type="caution">
    <text evidence="3">The sequence shown here is derived from an EMBL/GenBank/DDBJ whole genome shotgun (WGS) entry which is preliminary data.</text>
</comment>
<accession>A0A1Q9EIS6</accession>
<dbReference type="Proteomes" id="UP000186817">
    <property type="component" value="Unassembled WGS sequence"/>
</dbReference>
<sequence length="560" mass="60703">MNEYQQQVWALSNALAGLLRDAEASKFPPTLRQKTRELQQSCDRLQHYIATSTSRIRKDVAECIEDLEAIRPSAQNPARLRRKLNNVEEYLVDISETFQSQESRAQDLEFEIRCLEDDFFRLQKETEQTTTGYEFGVKVFAVCAVVAFAAVAIPALATAGGAAAAGTAAAEGAALTVGGATVAEGAAVAAGTAAVAEGAAFTAGTAAAVEGAAVAAGTAAAVEGAAVAGISAEAVAVLSGGAALALKGGADGCRQLGEFLDRQQHSVSEHRGFVKQLETEIDVMKDDVSKLEKRLNRASDAIEDDDIEDAARICGRLAGRLSVFLAWRAHERKGDARFDGVKDKFGRFLVFWIVQGMWVMLISMPNLFINSSSASRPLNWFDWLLVAGFAYAVVIEILADIQTPGKANWVQAGRPGGFCQVGVWSLSRHPNYFGEIFQWWCAFALAYNSSEAASGYMDPLWWACILSPLFTMHILLNIGATGISNAEGKNLKRYYEKCPEEYAEYRKNTSILIPMVGYRHIPLSVKRALLFEFERYEYRPGGGSPLQTQILTSSGSSDGD</sequence>
<keyword evidence="2" id="KW-0472">Membrane</keyword>
<feature type="transmembrane region" description="Helical" evidence="2">
    <location>
        <begin position="349"/>
        <end position="368"/>
    </location>
</feature>
<evidence type="ECO:0008006" key="5">
    <source>
        <dbReference type="Google" id="ProtNLM"/>
    </source>
</evidence>
<reference evidence="3 4" key="1">
    <citation type="submission" date="2016-02" db="EMBL/GenBank/DDBJ databases">
        <title>Genome analysis of coral dinoflagellate symbionts highlights evolutionary adaptations to a symbiotic lifestyle.</title>
        <authorList>
            <person name="Aranda M."/>
            <person name="Li Y."/>
            <person name="Liew Y.J."/>
            <person name="Baumgarten S."/>
            <person name="Simakov O."/>
            <person name="Wilson M."/>
            <person name="Piel J."/>
            <person name="Ashoor H."/>
            <person name="Bougouffa S."/>
            <person name="Bajic V.B."/>
            <person name="Ryu T."/>
            <person name="Ravasi T."/>
            <person name="Bayer T."/>
            <person name="Micklem G."/>
            <person name="Kim H."/>
            <person name="Bhak J."/>
            <person name="Lajeunesse T.C."/>
            <person name="Voolstra C.R."/>
        </authorList>
    </citation>
    <scope>NUCLEOTIDE SEQUENCE [LARGE SCALE GENOMIC DNA]</scope>
    <source>
        <strain evidence="3 4">CCMP2467</strain>
    </source>
</reference>
<dbReference type="PANTHER" id="PTHR32251">
    <property type="entry name" value="3-OXO-5-ALPHA-STEROID 4-DEHYDROGENASE"/>
    <property type="match status" value="1"/>
</dbReference>
<dbReference type="AlphaFoldDB" id="A0A1Q9EIS6"/>
<evidence type="ECO:0000313" key="3">
    <source>
        <dbReference type="EMBL" id="OLQ07297.1"/>
    </source>
</evidence>
<feature type="coiled-coil region" evidence="1">
    <location>
        <begin position="274"/>
        <end position="308"/>
    </location>
</feature>
<dbReference type="EMBL" id="LSRX01000142">
    <property type="protein sequence ID" value="OLQ07297.1"/>
    <property type="molecule type" value="Genomic_DNA"/>
</dbReference>
<keyword evidence="2" id="KW-0812">Transmembrane</keyword>
<evidence type="ECO:0000256" key="1">
    <source>
        <dbReference type="SAM" id="Coils"/>
    </source>
</evidence>
<dbReference type="GO" id="GO:0016020">
    <property type="term" value="C:membrane"/>
    <property type="evidence" value="ECO:0007669"/>
    <property type="project" value="TreeGrafter"/>
</dbReference>
<protein>
    <recommendedName>
        <fullName evidence="5">Steroid 5-alpha reductase C-terminal domain-containing protein</fullName>
    </recommendedName>
</protein>
<feature type="transmembrane region" description="Helical" evidence="2">
    <location>
        <begin position="380"/>
        <end position="399"/>
    </location>
</feature>